<comment type="similarity">
    <text evidence="1">Belongs to the short-chain dehydrogenases/reductases (SDR) family.</text>
</comment>
<dbReference type="SUPFAM" id="SSF51735">
    <property type="entry name" value="NAD(P)-binding Rossmann-fold domains"/>
    <property type="match status" value="1"/>
</dbReference>
<dbReference type="GO" id="GO:0016491">
    <property type="term" value="F:oxidoreductase activity"/>
    <property type="evidence" value="ECO:0007669"/>
    <property type="project" value="UniProtKB-KW"/>
</dbReference>
<dbReference type="Pfam" id="PF00106">
    <property type="entry name" value="adh_short"/>
    <property type="match status" value="1"/>
</dbReference>
<dbReference type="InterPro" id="IPR002347">
    <property type="entry name" value="SDR_fam"/>
</dbReference>
<name>A0A395HH01_ASPHC</name>
<dbReference type="InterPro" id="IPR036291">
    <property type="entry name" value="NAD(P)-bd_dom_sf"/>
</dbReference>
<keyword evidence="2" id="KW-0521">NADP</keyword>
<gene>
    <name evidence="4" type="ORF">BO97DRAFT_357028</name>
</gene>
<reference evidence="4 5" key="1">
    <citation type="submission" date="2018-02" db="EMBL/GenBank/DDBJ databases">
        <title>The genomes of Aspergillus section Nigri reveals drivers in fungal speciation.</title>
        <authorList>
            <consortium name="DOE Joint Genome Institute"/>
            <person name="Vesth T.C."/>
            <person name="Nybo J."/>
            <person name="Theobald S."/>
            <person name="Brandl J."/>
            <person name="Frisvad J.C."/>
            <person name="Nielsen K.F."/>
            <person name="Lyhne E.K."/>
            <person name="Kogle M.E."/>
            <person name="Kuo A."/>
            <person name="Riley R."/>
            <person name="Clum A."/>
            <person name="Nolan M."/>
            <person name="Lipzen A."/>
            <person name="Salamov A."/>
            <person name="Henrissat B."/>
            <person name="Wiebenga A."/>
            <person name="De vries R.P."/>
            <person name="Grigoriev I.V."/>
            <person name="Mortensen U.H."/>
            <person name="Andersen M.R."/>
            <person name="Baker S.E."/>
        </authorList>
    </citation>
    <scope>NUCLEOTIDE SEQUENCE [LARGE SCALE GENOMIC DNA]</scope>
    <source>
        <strain evidence="4 5">CBS 101889</strain>
    </source>
</reference>
<proteinExistence type="inferred from homology"/>
<dbReference type="Gene3D" id="3.40.50.720">
    <property type="entry name" value="NAD(P)-binding Rossmann-like Domain"/>
    <property type="match status" value="1"/>
</dbReference>
<keyword evidence="5" id="KW-1185">Reference proteome</keyword>
<feature type="non-terminal residue" evidence="4">
    <location>
        <position position="1"/>
    </location>
</feature>
<evidence type="ECO:0000313" key="5">
    <source>
        <dbReference type="Proteomes" id="UP000248961"/>
    </source>
</evidence>
<evidence type="ECO:0000256" key="3">
    <source>
        <dbReference type="ARBA" id="ARBA00023002"/>
    </source>
</evidence>
<dbReference type="AlphaFoldDB" id="A0A395HH01"/>
<dbReference type="PRINTS" id="PR00081">
    <property type="entry name" value="GDHRDH"/>
</dbReference>
<dbReference type="PANTHER" id="PTHR43963:SF6">
    <property type="entry name" value="CHAIN DEHYDROGENASE FAMILY PROTEIN, PUTATIVE (AFU_ORTHOLOGUE AFUA_3G15350)-RELATED"/>
    <property type="match status" value="1"/>
</dbReference>
<dbReference type="EMBL" id="KZ824338">
    <property type="protein sequence ID" value="RAL07192.1"/>
    <property type="molecule type" value="Genomic_DNA"/>
</dbReference>
<dbReference type="PANTHER" id="PTHR43963">
    <property type="entry name" value="CARBONYL REDUCTASE 1-RELATED"/>
    <property type="match status" value="1"/>
</dbReference>
<dbReference type="VEuPathDB" id="FungiDB:BO97DRAFT_357028"/>
<dbReference type="GeneID" id="37196483"/>
<dbReference type="Proteomes" id="UP000248961">
    <property type="component" value="Unassembled WGS sequence"/>
</dbReference>
<evidence type="ECO:0000256" key="2">
    <source>
        <dbReference type="ARBA" id="ARBA00022857"/>
    </source>
</evidence>
<sequence length="263" mass="28378">NRGIGRVTCAALIQQYSDPLILYTASRAGSPIDLSGLSIPPTVQVRPAQLSLTEQASINALSTRIGHEHQGCDILINEAGSNTSRRTSLPPSVSETLDVNYRGTLNVCQAFIPIMRQGSRIISVSSQSGQLKYFHPRLRARFLKEDLPMEGLDASLDEYSHSATQATATASGWPPLTYFTSKAALNAATRIFARENLHLLINCCCPGWVGTSLGAQAGVPPKFGEEGARIPVRLAIGKIGRVNGRYWANDSVASMADGRVQDW</sequence>
<organism evidence="4 5">
    <name type="scientific">Aspergillus homomorphus (strain CBS 101889)</name>
    <dbReference type="NCBI Taxonomy" id="1450537"/>
    <lineage>
        <taxon>Eukaryota</taxon>
        <taxon>Fungi</taxon>
        <taxon>Dikarya</taxon>
        <taxon>Ascomycota</taxon>
        <taxon>Pezizomycotina</taxon>
        <taxon>Eurotiomycetes</taxon>
        <taxon>Eurotiomycetidae</taxon>
        <taxon>Eurotiales</taxon>
        <taxon>Aspergillaceae</taxon>
        <taxon>Aspergillus</taxon>
        <taxon>Aspergillus subgen. Circumdati</taxon>
    </lineage>
</organism>
<dbReference type="RefSeq" id="XP_025546346.1">
    <property type="nucleotide sequence ID" value="XM_025692194.1"/>
</dbReference>
<dbReference type="STRING" id="1450537.A0A395HH01"/>
<dbReference type="OrthoDB" id="191139at2759"/>
<keyword evidence="3" id="KW-0560">Oxidoreductase</keyword>
<accession>A0A395HH01</accession>
<evidence type="ECO:0000313" key="4">
    <source>
        <dbReference type="EMBL" id="RAL07192.1"/>
    </source>
</evidence>
<protein>
    <submittedName>
        <fullName evidence="4">NAD(P)-binding protein</fullName>
    </submittedName>
</protein>
<evidence type="ECO:0000256" key="1">
    <source>
        <dbReference type="ARBA" id="ARBA00006484"/>
    </source>
</evidence>